<dbReference type="AlphaFoldDB" id="A0AAV5U934"/>
<feature type="compositionally biased region" description="Polar residues" evidence="1">
    <location>
        <begin position="553"/>
        <end position="566"/>
    </location>
</feature>
<feature type="compositionally biased region" description="Acidic residues" evidence="1">
    <location>
        <begin position="294"/>
        <end position="310"/>
    </location>
</feature>
<reference evidence="2" key="1">
    <citation type="submission" date="2023-10" db="EMBL/GenBank/DDBJ databases">
        <title>Genome assembly of Pristionchus species.</title>
        <authorList>
            <person name="Yoshida K."/>
            <person name="Sommer R.J."/>
        </authorList>
    </citation>
    <scope>NUCLEOTIDE SEQUENCE</scope>
    <source>
        <strain evidence="2">RS0144</strain>
    </source>
</reference>
<feature type="compositionally biased region" description="Low complexity" evidence="1">
    <location>
        <begin position="62"/>
        <end position="72"/>
    </location>
</feature>
<evidence type="ECO:0000313" key="2">
    <source>
        <dbReference type="EMBL" id="GMT03379.1"/>
    </source>
</evidence>
<feature type="compositionally biased region" description="Pro residues" evidence="1">
    <location>
        <begin position="73"/>
        <end position="95"/>
    </location>
</feature>
<feature type="region of interest" description="Disordered" evidence="1">
    <location>
        <begin position="130"/>
        <end position="161"/>
    </location>
</feature>
<protein>
    <submittedName>
        <fullName evidence="2">Uncharacterized protein</fullName>
    </submittedName>
</protein>
<feature type="region of interest" description="Disordered" evidence="1">
    <location>
        <begin position="253"/>
        <end position="393"/>
    </location>
</feature>
<feature type="region of interest" description="Disordered" evidence="1">
    <location>
        <begin position="1"/>
        <end position="100"/>
    </location>
</feature>
<feature type="non-terminal residue" evidence="2">
    <location>
        <position position="1"/>
    </location>
</feature>
<accession>A0AAV5U934</accession>
<evidence type="ECO:0000256" key="1">
    <source>
        <dbReference type="SAM" id="MobiDB-lite"/>
    </source>
</evidence>
<feature type="compositionally biased region" description="Low complexity" evidence="1">
    <location>
        <begin position="333"/>
        <end position="367"/>
    </location>
</feature>
<dbReference type="EMBL" id="BTSX01000006">
    <property type="protein sequence ID" value="GMT03379.1"/>
    <property type="molecule type" value="Genomic_DNA"/>
</dbReference>
<organism evidence="2 3">
    <name type="scientific">Pristionchus entomophagus</name>
    <dbReference type="NCBI Taxonomy" id="358040"/>
    <lineage>
        <taxon>Eukaryota</taxon>
        <taxon>Metazoa</taxon>
        <taxon>Ecdysozoa</taxon>
        <taxon>Nematoda</taxon>
        <taxon>Chromadorea</taxon>
        <taxon>Rhabditida</taxon>
        <taxon>Rhabditina</taxon>
        <taxon>Diplogasteromorpha</taxon>
        <taxon>Diplogasteroidea</taxon>
        <taxon>Neodiplogasteridae</taxon>
        <taxon>Pristionchus</taxon>
    </lineage>
</organism>
<keyword evidence="3" id="KW-1185">Reference proteome</keyword>
<evidence type="ECO:0000313" key="3">
    <source>
        <dbReference type="Proteomes" id="UP001432027"/>
    </source>
</evidence>
<sequence length="772" mass="81913">SGYDDAAVEGQGKAVAGQTFSEADLKREQASTKKKASARTPAPKVPTRSNYKKKPDAGVVRAPPSTAPSSFTAPPPTRGPTTMPPSTEPSPPATKLPPLRLMKQSNGTYTLEQMGKKKASNKAVDYFGRPIPEQDKMMPSLSKKKGLVKMSPPPSTKSVEGVLPNGIVAFPKQQKSHGYDAAVESLPATQPSGYDMGVDGQTTVSEKIREKTTVAPPTSMTTQETATVTKTVFSADEDLYGAASAGVQAVEEKEKSGYGEAEDAAVQAVTQSQSGYGPEDSAIEASATASAYGESEDAAVEGVEQEDEELSSTTPTSDVEETTATDEDDEVDTAATIDVRPTTEDAASADTAETDATPSTTAATTLAGRGGYEDAGVDAGSRTEDDGPSSTTVASAYSDEAVESSVNATDVAVEVEPTTASAVQATTSVFAARNPYGGDEEEDREVEVSVETTTRADEGSNSTGYGGADEEEHEEIERMLAEENSLLSSSTPSDVNATDVDVETTTHSAESTTEYLMNFEPKGDSVVGEIDEEEKEEVTTPADEAQNLDDDVTTMSSANETSTGNSLDDAELIHQVERAVERILGEEMAERTTTTTVKGPTVTSSPVKVLDKAPTLVHNRLYIKPQEAHRGAANSTTPQKGFVETCPPPHRCARNCFVFINDNGCQDCQCLWQSLPCETSEDCPEGAQYCDGGKCQCRPGYKQNMRKSGSCEIDESFQGVRSIGSHVKSDAAIVKERHQVKEQSTGGGYRRKRAALVKSFRDERLQWPGTTA</sequence>
<dbReference type="Proteomes" id="UP001432027">
    <property type="component" value="Unassembled WGS sequence"/>
</dbReference>
<feature type="region of interest" description="Disordered" evidence="1">
    <location>
        <begin position="530"/>
        <end position="566"/>
    </location>
</feature>
<feature type="region of interest" description="Disordered" evidence="1">
    <location>
        <begin position="433"/>
        <end position="475"/>
    </location>
</feature>
<gene>
    <name evidence="2" type="ORF">PENTCL1PPCAC_25553</name>
</gene>
<proteinExistence type="predicted"/>
<comment type="caution">
    <text evidence="2">The sequence shown here is derived from an EMBL/GenBank/DDBJ whole genome shotgun (WGS) entry which is preliminary data.</text>
</comment>
<dbReference type="CDD" id="cd00053">
    <property type="entry name" value="EGF"/>
    <property type="match status" value="1"/>
</dbReference>
<name>A0AAV5U934_9BILA</name>
<feature type="compositionally biased region" description="Acidic residues" evidence="1">
    <location>
        <begin position="318"/>
        <end position="332"/>
    </location>
</feature>